<dbReference type="InterPro" id="IPR012338">
    <property type="entry name" value="Beta-lactam/transpept-like"/>
</dbReference>
<dbReference type="Pfam" id="PF13354">
    <property type="entry name" value="Beta-lactamase2"/>
    <property type="match status" value="1"/>
</dbReference>
<gene>
    <name evidence="5" type="ORF">OI18_11700</name>
</gene>
<dbReference type="PANTHER" id="PTHR35333">
    <property type="entry name" value="BETA-LACTAMASE"/>
    <property type="match status" value="1"/>
</dbReference>
<dbReference type="GO" id="GO:0046677">
    <property type="term" value="P:response to antibiotic"/>
    <property type="evidence" value="ECO:0007669"/>
    <property type="project" value="InterPro"/>
</dbReference>
<dbReference type="EC" id="3.5.2.6" evidence="3"/>
<dbReference type="InterPro" id="IPR045155">
    <property type="entry name" value="Beta-lactam_cat"/>
</dbReference>
<evidence type="ECO:0000256" key="3">
    <source>
        <dbReference type="ARBA" id="ARBA00012865"/>
    </source>
</evidence>
<dbReference type="STRING" id="1349421.OI18_11700"/>
<dbReference type="PANTHER" id="PTHR35333:SF3">
    <property type="entry name" value="BETA-LACTAMASE-TYPE TRANSPEPTIDASE FOLD CONTAINING PROTEIN"/>
    <property type="match status" value="1"/>
</dbReference>
<proteinExistence type="inferred from homology"/>
<dbReference type="Gene3D" id="3.40.710.10">
    <property type="entry name" value="DD-peptidase/beta-lactamase superfamily"/>
    <property type="match status" value="1"/>
</dbReference>
<evidence type="ECO:0000313" key="6">
    <source>
        <dbReference type="Proteomes" id="UP000031408"/>
    </source>
</evidence>
<comment type="catalytic activity">
    <reaction evidence="1">
        <text>a beta-lactam + H2O = a substituted beta-amino acid</text>
        <dbReference type="Rhea" id="RHEA:20401"/>
        <dbReference type="ChEBI" id="CHEBI:15377"/>
        <dbReference type="ChEBI" id="CHEBI:35627"/>
        <dbReference type="ChEBI" id="CHEBI:140347"/>
        <dbReference type="EC" id="3.5.2.6"/>
    </reaction>
</comment>
<dbReference type="GO" id="GO:0030655">
    <property type="term" value="P:beta-lactam antibiotic catabolic process"/>
    <property type="evidence" value="ECO:0007669"/>
    <property type="project" value="InterPro"/>
</dbReference>
<organism evidence="5 6">
    <name type="scientific">Flavihumibacter solisilvae</name>
    <dbReference type="NCBI Taxonomy" id="1349421"/>
    <lineage>
        <taxon>Bacteria</taxon>
        <taxon>Pseudomonadati</taxon>
        <taxon>Bacteroidota</taxon>
        <taxon>Chitinophagia</taxon>
        <taxon>Chitinophagales</taxon>
        <taxon>Chitinophagaceae</taxon>
        <taxon>Flavihumibacter</taxon>
    </lineage>
</organism>
<protein>
    <recommendedName>
        <fullName evidence="3">beta-lactamase</fullName>
        <ecNumber evidence="3">3.5.2.6</ecNumber>
    </recommendedName>
</protein>
<dbReference type="InterPro" id="IPR000871">
    <property type="entry name" value="Beta-lactam_class-A"/>
</dbReference>
<feature type="domain" description="Beta-lactamase class A catalytic" evidence="4">
    <location>
        <begin position="45"/>
        <end position="322"/>
    </location>
</feature>
<dbReference type="AlphaFoldDB" id="A0A0C1IUW5"/>
<dbReference type="SUPFAM" id="SSF56601">
    <property type="entry name" value="beta-lactamase/transpeptidase-like"/>
    <property type="match status" value="1"/>
</dbReference>
<keyword evidence="6" id="KW-1185">Reference proteome</keyword>
<dbReference type="OrthoDB" id="1884322at2"/>
<comment type="similarity">
    <text evidence="2">Belongs to the class-A beta-lactamase family.</text>
</comment>
<accession>A0A0C1IUW5</accession>
<evidence type="ECO:0000313" key="5">
    <source>
        <dbReference type="EMBL" id="KIC94294.1"/>
    </source>
</evidence>
<dbReference type="EMBL" id="JSVC01000013">
    <property type="protein sequence ID" value="KIC94294.1"/>
    <property type="molecule type" value="Genomic_DNA"/>
</dbReference>
<dbReference type="GO" id="GO:0008800">
    <property type="term" value="F:beta-lactamase activity"/>
    <property type="evidence" value="ECO:0007669"/>
    <property type="project" value="UniProtKB-EC"/>
</dbReference>
<reference evidence="5 6" key="1">
    <citation type="submission" date="2014-11" db="EMBL/GenBank/DDBJ databases">
        <title>Genome sequence of Flavihumibacter solisilvae 3-3.</title>
        <authorList>
            <person name="Zhou G."/>
            <person name="Li M."/>
            <person name="Wang G."/>
        </authorList>
    </citation>
    <scope>NUCLEOTIDE SEQUENCE [LARGE SCALE GENOMIC DNA]</scope>
    <source>
        <strain evidence="5 6">3-3</strain>
    </source>
</reference>
<dbReference type="Proteomes" id="UP000031408">
    <property type="component" value="Unassembled WGS sequence"/>
</dbReference>
<evidence type="ECO:0000256" key="1">
    <source>
        <dbReference type="ARBA" id="ARBA00001526"/>
    </source>
</evidence>
<evidence type="ECO:0000256" key="2">
    <source>
        <dbReference type="ARBA" id="ARBA00009009"/>
    </source>
</evidence>
<name>A0A0C1IUW5_9BACT</name>
<comment type="caution">
    <text evidence="5">The sequence shown here is derived from an EMBL/GenBank/DDBJ whole genome shotgun (WGS) entry which is preliminary data.</text>
</comment>
<sequence length="392" mass="45004">MENLLAGHPEYFSDILNNREARKVQIIYTRIDRKSDNTPVFTPYYFNVNAGNYFYPASTVKMPVALLTLEKLNDMKVSGLDKNSAMTTGTAFSGQSEVLNDPSSANGSPSVAQYIRKIFLVSDNDAYNRLYEFLGQEYINNTLKEKGYQYADILHRLDIPLTQEQNRNTNPVKFTDSSGNLIFEKPAMTSKLAYPSRHETVGKGYYSGGKLVEKPLDFSAKNRFSLEELTRVLQSVLFPASVPASQRFRLTDEDYRFVRKYMSELPRESVYPPYPADAYWDSYVKFLMYGSDKNVRLTPGTIRIFNKIGDAYGFLTDVAYVVDFEKGIEFMLSASIYCNGDEILNDDNYEYENFGWPFMKNLGQLIYDMESKRKKEVMPDLSEFKMDYGGEN</sequence>
<evidence type="ECO:0000259" key="4">
    <source>
        <dbReference type="Pfam" id="PF13354"/>
    </source>
</evidence>